<evidence type="ECO:0000256" key="3">
    <source>
        <dbReference type="SAM" id="MobiDB-lite"/>
    </source>
</evidence>
<accession>A0A9Q3D7X5</accession>
<dbReference type="AlphaFoldDB" id="A0A9Q3D7X5"/>
<dbReference type="InterPro" id="IPR036875">
    <property type="entry name" value="Znf_CCHC_sf"/>
</dbReference>
<feature type="compositionally biased region" description="Polar residues" evidence="3">
    <location>
        <begin position="108"/>
        <end position="122"/>
    </location>
</feature>
<dbReference type="Gene3D" id="4.10.60.10">
    <property type="entry name" value="Zinc finger, CCHC-type"/>
    <property type="match status" value="1"/>
</dbReference>
<keyword evidence="6" id="KW-1185">Reference proteome</keyword>
<organism evidence="5 6">
    <name type="scientific">Austropuccinia psidii MF-1</name>
    <dbReference type="NCBI Taxonomy" id="1389203"/>
    <lineage>
        <taxon>Eukaryota</taxon>
        <taxon>Fungi</taxon>
        <taxon>Dikarya</taxon>
        <taxon>Basidiomycota</taxon>
        <taxon>Pucciniomycotina</taxon>
        <taxon>Pucciniomycetes</taxon>
        <taxon>Pucciniales</taxon>
        <taxon>Sphaerophragmiaceae</taxon>
        <taxon>Austropuccinia</taxon>
    </lineage>
</organism>
<keyword evidence="2" id="KW-0862">Zinc</keyword>
<dbReference type="GO" id="GO:0008270">
    <property type="term" value="F:zinc ion binding"/>
    <property type="evidence" value="ECO:0007669"/>
    <property type="project" value="UniProtKB-KW"/>
</dbReference>
<keyword evidence="2" id="KW-0863">Zinc-finger</keyword>
<dbReference type="Pfam" id="PF00098">
    <property type="entry name" value="zf-CCHC"/>
    <property type="match status" value="1"/>
</dbReference>
<gene>
    <name evidence="5" type="ORF">O181_036882</name>
</gene>
<dbReference type="EMBL" id="AVOT02014029">
    <property type="protein sequence ID" value="MBW0497167.1"/>
    <property type="molecule type" value="Genomic_DNA"/>
</dbReference>
<dbReference type="SUPFAM" id="SSF57756">
    <property type="entry name" value="Retrovirus zinc finger-like domains"/>
    <property type="match status" value="1"/>
</dbReference>
<keyword evidence="1" id="KW-0507">mRNA processing</keyword>
<comment type="caution">
    <text evidence="5">The sequence shown here is derived from an EMBL/GenBank/DDBJ whole genome shotgun (WGS) entry which is preliminary data.</text>
</comment>
<dbReference type="GO" id="GO:0006397">
    <property type="term" value="P:mRNA processing"/>
    <property type="evidence" value="ECO:0007669"/>
    <property type="project" value="UniProtKB-KW"/>
</dbReference>
<sequence length="189" mass="20460">MTVTEAVQNLENQLGQIDSEMITTLAIYFAVPLMHQLIIPVINTLMTTNPNIKVQPDDLHNMIRQIATASPSFDHSTEIARINAASRFGTKESHPLQTKPLPGKHNHGNSVQSTSTHQTGSKVPSSHFPCHYCGEVGHWSPSCPVKAKARHLRVNVSGIGVVPTLEGNKALLDSGATHLVVGILSKQLI</sequence>
<name>A0A9Q3D7X5_9BASI</name>
<dbReference type="OrthoDB" id="119314at2759"/>
<dbReference type="SMART" id="SM00343">
    <property type="entry name" value="ZnF_C2HC"/>
    <property type="match status" value="1"/>
</dbReference>
<dbReference type="PROSITE" id="PS50158">
    <property type="entry name" value="ZF_CCHC"/>
    <property type="match status" value="1"/>
</dbReference>
<dbReference type="GO" id="GO:0003676">
    <property type="term" value="F:nucleic acid binding"/>
    <property type="evidence" value="ECO:0007669"/>
    <property type="project" value="InterPro"/>
</dbReference>
<dbReference type="Proteomes" id="UP000765509">
    <property type="component" value="Unassembled WGS sequence"/>
</dbReference>
<evidence type="ECO:0000313" key="5">
    <source>
        <dbReference type="EMBL" id="MBW0497167.1"/>
    </source>
</evidence>
<evidence type="ECO:0000313" key="6">
    <source>
        <dbReference type="Proteomes" id="UP000765509"/>
    </source>
</evidence>
<keyword evidence="2" id="KW-0479">Metal-binding</keyword>
<evidence type="ECO:0000256" key="2">
    <source>
        <dbReference type="PROSITE-ProRule" id="PRU00047"/>
    </source>
</evidence>
<proteinExistence type="predicted"/>
<feature type="domain" description="CCHC-type" evidence="4">
    <location>
        <begin position="130"/>
        <end position="144"/>
    </location>
</feature>
<feature type="region of interest" description="Disordered" evidence="3">
    <location>
        <begin position="86"/>
        <end position="122"/>
    </location>
</feature>
<evidence type="ECO:0000256" key="1">
    <source>
        <dbReference type="ARBA" id="ARBA00022664"/>
    </source>
</evidence>
<dbReference type="InterPro" id="IPR001878">
    <property type="entry name" value="Znf_CCHC"/>
</dbReference>
<protein>
    <recommendedName>
        <fullName evidence="4">CCHC-type domain-containing protein</fullName>
    </recommendedName>
</protein>
<reference evidence="5" key="1">
    <citation type="submission" date="2021-03" db="EMBL/GenBank/DDBJ databases">
        <title>Draft genome sequence of rust myrtle Austropuccinia psidii MF-1, a brazilian biotype.</title>
        <authorList>
            <person name="Quecine M.C."/>
            <person name="Pachon D.M.R."/>
            <person name="Bonatelli M.L."/>
            <person name="Correr F.H."/>
            <person name="Franceschini L.M."/>
            <person name="Leite T.F."/>
            <person name="Margarido G.R.A."/>
            <person name="Almeida C.A."/>
            <person name="Ferrarezi J.A."/>
            <person name="Labate C.A."/>
        </authorList>
    </citation>
    <scope>NUCLEOTIDE SEQUENCE</scope>
    <source>
        <strain evidence="5">MF-1</strain>
    </source>
</reference>
<evidence type="ECO:0000259" key="4">
    <source>
        <dbReference type="PROSITE" id="PS50158"/>
    </source>
</evidence>